<evidence type="ECO:0000256" key="3">
    <source>
        <dbReference type="ARBA" id="ARBA00022679"/>
    </source>
</evidence>
<comment type="caution">
    <text evidence="7">The sequence shown here is derived from an EMBL/GenBank/DDBJ whole genome shotgun (WGS) entry which is preliminary data.</text>
</comment>
<evidence type="ECO:0000256" key="1">
    <source>
        <dbReference type="ARBA" id="ARBA00010815"/>
    </source>
</evidence>
<dbReference type="GO" id="GO:0008168">
    <property type="term" value="F:methyltransferase activity"/>
    <property type="evidence" value="ECO:0007669"/>
    <property type="project" value="UniProtKB-KW"/>
</dbReference>
<gene>
    <name evidence="7" type="ORF">B0F90DRAFT_1810334</name>
</gene>
<dbReference type="PIRSF" id="PIRSF003085">
    <property type="entry name" value="CMAS"/>
    <property type="match status" value="1"/>
</dbReference>
<dbReference type="Pfam" id="PF02353">
    <property type="entry name" value="CMAS"/>
    <property type="match status" value="1"/>
</dbReference>
<keyword evidence="8" id="KW-1185">Reference proteome</keyword>
<dbReference type="SUPFAM" id="SSF53335">
    <property type="entry name" value="S-adenosyl-L-methionine-dependent methyltransferases"/>
    <property type="match status" value="1"/>
</dbReference>
<evidence type="ECO:0000256" key="4">
    <source>
        <dbReference type="ARBA" id="ARBA00022691"/>
    </source>
</evidence>
<evidence type="ECO:0000256" key="6">
    <source>
        <dbReference type="SAM" id="SignalP"/>
    </source>
</evidence>
<dbReference type="CDD" id="cd02440">
    <property type="entry name" value="AdoMet_MTases"/>
    <property type="match status" value="1"/>
</dbReference>
<dbReference type="AlphaFoldDB" id="A0AAD4M4C6"/>
<dbReference type="PANTHER" id="PTHR43667:SF2">
    <property type="entry name" value="FATTY ACID C-METHYL TRANSFERASE"/>
    <property type="match status" value="1"/>
</dbReference>
<comment type="similarity">
    <text evidence="1">Belongs to the CFA/CMAS family.</text>
</comment>
<keyword evidence="6" id="KW-0732">Signal</keyword>
<keyword evidence="2" id="KW-0489">Methyltransferase</keyword>
<name>A0AAD4M4C6_9AGAM</name>
<keyword evidence="3" id="KW-0808">Transferase</keyword>
<dbReference type="EMBL" id="WTXG01000017">
    <property type="protein sequence ID" value="KAI0300714.1"/>
    <property type="molecule type" value="Genomic_DNA"/>
</dbReference>
<sequence>MFSFLILSIIARNSTLTVLERVIKVGYLEIEETGVVHRFGSPKDDGSHVHITVRNDSFWPRMLLHGDIGFSEAYMAGDIEFDSDDDLESVMNLWLENESRMTGLNSLFKRFSSAVSGLTIALFGQTHTQARLNAIASYDLSNELYKAFLSKEMMYSCALWNDQECDGICGGDGGVQDNHLLPPHVGFHEQYAQLRKIHHVLRKARVKPGHRILEIGSGWGGLAIEVGSTELWCEVDTLTLSIEQKKLAEERIYEAGLQDLIRVHLMDYREIPPNFEKKFDAFISIEMVEYYQSYFKIMDKALKSRNAAAVITCSSFPEARYTGYQSEDFARKYIWPNAYLPSATVLINAANAASQGRLTVEGVENHASHYARTIREWDRRFVKNVTPELLVKDLPSVAKDPETFEMFRRKWRYLFAYAAAGMERGWLACHMLTFTRAVS</sequence>
<dbReference type="InterPro" id="IPR050723">
    <property type="entry name" value="CFA/CMAS"/>
</dbReference>
<dbReference type="Gene3D" id="3.40.50.150">
    <property type="entry name" value="Vaccinia Virus protein VP39"/>
    <property type="match status" value="1"/>
</dbReference>
<dbReference type="GO" id="GO:0032259">
    <property type="term" value="P:methylation"/>
    <property type="evidence" value="ECO:0007669"/>
    <property type="project" value="UniProtKB-KW"/>
</dbReference>
<protein>
    <submittedName>
        <fullName evidence="7">Mycolic acid cyclopropane synthetase-domain-containing protein</fullName>
    </submittedName>
</protein>
<dbReference type="InterPro" id="IPR029063">
    <property type="entry name" value="SAM-dependent_MTases_sf"/>
</dbReference>
<keyword evidence="5" id="KW-0443">Lipid metabolism</keyword>
<dbReference type="Proteomes" id="UP001203297">
    <property type="component" value="Unassembled WGS sequence"/>
</dbReference>
<organism evidence="7 8">
    <name type="scientific">Multifurca ochricompacta</name>
    <dbReference type="NCBI Taxonomy" id="376703"/>
    <lineage>
        <taxon>Eukaryota</taxon>
        <taxon>Fungi</taxon>
        <taxon>Dikarya</taxon>
        <taxon>Basidiomycota</taxon>
        <taxon>Agaricomycotina</taxon>
        <taxon>Agaricomycetes</taxon>
        <taxon>Russulales</taxon>
        <taxon>Russulaceae</taxon>
        <taxon>Multifurca</taxon>
    </lineage>
</organism>
<evidence type="ECO:0000256" key="5">
    <source>
        <dbReference type="ARBA" id="ARBA00023098"/>
    </source>
</evidence>
<dbReference type="GO" id="GO:0008610">
    <property type="term" value="P:lipid biosynthetic process"/>
    <property type="evidence" value="ECO:0007669"/>
    <property type="project" value="InterPro"/>
</dbReference>
<feature type="chain" id="PRO_5042118543" evidence="6">
    <location>
        <begin position="16"/>
        <end position="439"/>
    </location>
</feature>
<dbReference type="PANTHER" id="PTHR43667">
    <property type="entry name" value="CYCLOPROPANE-FATTY-ACYL-PHOSPHOLIPID SYNTHASE"/>
    <property type="match status" value="1"/>
</dbReference>
<keyword evidence="4" id="KW-0949">S-adenosyl-L-methionine</keyword>
<accession>A0AAD4M4C6</accession>
<proteinExistence type="inferred from homology"/>
<dbReference type="InterPro" id="IPR003333">
    <property type="entry name" value="CMAS"/>
</dbReference>
<feature type="signal peptide" evidence="6">
    <location>
        <begin position="1"/>
        <end position="15"/>
    </location>
</feature>
<evidence type="ECO:0000313" key="7">
    <source>
        <dbReference type="EMBL" id="KAI0300714.1"/>
    </source>
</evidence>
<evidence type="ECO:0000256" key="2">
    <source>
        <dbReference type="ARBA" id="ARBA00022603"/>
    </source>
</evidence>
<evidence type="ECO:0000313" key="8">
    <source>
        <dbReference type="Proteomes" id="UP001203297"/>
    </source>
</evidence>
<reference evidence="7" key="1">
    <citation type="journal article" date="2022" name="New Phytol.">
        <title>Evolutionary transition to the ectomycorrhizal habit in the genomes of a hyperdiverse lineage of mushroom-forming fungi.</title>
        <authorList>
            <person name="Looney B."/>
            <person name="Miyauchi S."/>
            <person name="Morin E."/>
            <person name="Drula E."/>
            <person name="Courty P.E."/>
            <person name="Kohler A."/>
            <person name="Kuo A."/>
            <person name="LaButti K."/>
            <person name="Pangilinan J."/>
            <person name="Lipzen A."/>
            <person name="Riley R."/>
            <person name="Andreopoulos W."/>
            <person name="He G."/>
            <person name="Johnson J."/>
            <person name="Nolan M."/>
            <person name="Tritt A."/>
            <person name="Barry K.W."/>
            <person name="Grigoriev I.V."/>
            <person name="Nagy L.G."/>
            <person name="Hibbett D."/>
            <person name="Henrissat B."/>
            <person name="Matheny P.B."/>
            <person name="Labbe J."/>
            <person name="Martin F.M."/>
        </authorList>
    </citation>
    <scope>NUCLEOTIDE SEQUENCE</scope>
    <source>
        <strain evidence="7">BPL690</strain>
    </source>
</reference>